<keyword evidence="4" id="KW-0472">Membrane</keyword>
<evidence type="ECO:0000256" key="3">
    <source>
        <dbReference type="ARBA" id="ARBA00023163"/>
    </source>
</evidence>
<dbReference type="InterPro" id="IPR018060">
    <property type="entry name" value="HTH_AraC"/>
</dbReference>
<evidence type="ECO:0000256" key="2">
    <source>
        <dbReference type="ARBA" id="ARBA00023125"/>
    </source>
</evidence>
<dbReference type="PANTHER" id="PTHR43280:SF2">
    <property type="entry name" value="HTH-TYPE TRANSCRIPTIONAL REGULATOR EXSA"/>
    <property type="match status" value="1"/>
</dbReference>
<dbReference type="AlphaFoldDB" id="A0A014Q028"/>
<dbReference type="EMBL" id="JFHN01000026">
    <property type="protein sequence ID" value="EXU76567.1"/>
    <property type="molecule type" value="Genomic_DNA"/>
</dbReference>
<gene>
    <name evidence="6" type="ORF">BG55_04655</name>
</gene>
<evidence type="ECO:0000256" key="4">
    <source>
        <dbReference type="SAM" id="Phobius"/>
    </source>
</evidence>
<keyword evidence="4" id="KW-0812">Transmembrane</keyword>
<dbReference type="Pfam" id="PF12833">
    <property type="entry name" value="HTH_18"/>
    <property type="match status" value="1"/>
</dbReference>
<dbReference type="GO" id="GO:0043565">
    <property type="term" value="F:sequence-specific DNA binding"/>
    <property type="evidence" value="ECO:0007669"/>
    <property type="project" value="InterPro"/>
</dbReference>
<evidence type="ECO:0000256" key="1">
    <source>
        <dbReference type="ARBA" id="ARBA00023015"/>
    </source>
</evidence>
<protein>
    <submittedName>
        <fullName evidence="6">Type III secretion protein</fullName>
    </submittedName>
</protein>
<keyword evidence="2" id="KW-0238">DNA-binding</keyword>
<dbReference type="PROSITE" id="PS01124">
    <property type="entry name" value="HTH_ARAC_FAMILY_2"/>
    <property type="match status" value="1"/>
</dbReference>
<accession>A0A014Q028</accession>
<dbReference type="InterPro" id="IPR009057">
    <property type="entry name" value="Homeodomain-like_sf"/>
</dbReference>
<dbReference type="GO" id="GO:0003700">
    <property type="term" value="F:DNA-binding transcription factor activity"/>
    <property type="evidence" value="ECO:0007669"/>
    <property type="project" value="InterPro"/>
</dbReference>
<reference evidence="6 7" key="1">
    <citation type="submission" date="2014-02" db="EMBL/GenBank/DDBJ databases">
        <title>Draft genome of Erwinia mallotivora strain BT-MARDI, a papaya dieback pathogen.</title>
        <authorList>
            <person name="Redzuan R."/>
            <person name="Abu Bakar N."/>
            <person name="Badrun R."/>
            <person name="Mohd Raih M.F."/>
            <person name="Rozano L."/>
            <person name="Mat Amin N."/>
        </authorList>
    </citation>
    <scope>NUCLEOTIDE SEQUENCE [LARGE SCALE GENOMIC DNA]</scope>
    <source>
        <strain evidence="6 7">BT-MARDI</strain>
    </source>
</reference>
<dbReference type="SMART" id="SM00342">
    <property type="entry name" value="HTH_ARAC"/>
    <property type="match status" value="1"/>
</dbReference>
<dbReference type="PATRIC" id="fig|69222.5.peg.963"/>
<evidence type="ECO:0000313" key="7">
    <source>
        <dbReference type="Proteomes" id="UP000019918"/>
    </source>
</evidence>
<feature type="domain" description="HTH araC/xylS-type" evidence="5">
    <location>
        <begin position="214"/>
        <end position="313"/>
    </location>
</feature>
<comment type="caution">
    <text evidence="6">The sequence shown here is derived from an EMBL/GenBank/DDBJ whole genome shotgun (WGS) entry which is preliminary data.</text>
</comment>
<feature type="transmembrane region" description="Helical" evidence="4">
    <location>
        <begin position="12"/>
        <end position="34"/>
    </location>
</feature>
<dbReference type="STRING" id="69222.BG55_04655"/>
<dbReference type="Proteomes" id="UP000019918">
    <property type="component" value="Unassembled WGS sequence"/>
</dbReference>
<keyword evidence="4" id="KW-1133">Transmembrane helix</keyword>
<dbReference type="Gene3D" id="1.10.10.60">
    <property type="entry name" value="Homeodomain-like"/>
    <property type="match status" value="1"/>
</dbReference>
<name>A0A014Q028_9GAMM</name>
<evidence type="ECO:0000313" key="6">
    <source>
        <dbReference type="EMBL" id="EXU76567.1"/>
    </source>
</evidence>
<proteinExistence type="predicted"/>
<dbReference type="SUPFAM" id="SSF46689">
    <property type="entry name" value="Homeodomain-like"/>
    <property type="match status" value="1"/>
</dbReference>
<evidence type="ECO:0000259" key="5">
    <source>
        <dbReference type="PROSITE" id="PS01124"/>
    </source>
</evidence>
<sequence length="319" mass="36229">MIFFIIQHDITFFYLIIVLFYCLQLGVEFMTTLLKDNSNGFQLKPQQGIKKFSLLSSAVTATDENLKLDNLFLFARPVTVDAEITFSLPETECREEGKINKPAIMLSTGCIDVSLKGCWNIELFSVSQLATFLAFLNYQHKACGFTSEKSKEESPPGKSSVLVNSRKDFVGVIESKEKTFMRLLFSDMLKKGVSCMNEFFSFVRGLENYWVAYFLLSQVMEEKNENDACKLYNACKVYGVSESHFRKLCHNAFTCGPKKQLRLWRAAYSALQLIEKDNTIATVAGNNGYASSSHFSSEIKSLFGITPREFKKMGIFLHE</sequence>
<keyword evidence="3" id="KW-0804">Transcription</keyword>
<dbReference type="PANTHER" id="PTHR43280">
    <property type="entry name" value="ARAC-FAMILY TRANSCRIPTIONAL REGULATOR"/>
    <property type="match status" value="1"/>
</dbReference>
<keyword evidence="1" id="KW-0805">Transcription regulation</keyword>
<keyword evidence="7" id="KW-1185">Reference proteome</keyword>
<organism evidence="6 7">
    <name type="scientific">Erwinia mallotivora</name>
    <dbReference type="NCBI Taxonomy" id="69222"/>
    <lineage>
        <taxon>Bacteria</taxon>
        <taxon>Pseudomonadati</taxon>
        <taxon>Pseudomonadota</taxon>
        <taxon>Gammaproteobacteria</taxon>
        <taxon>Enterobacterales</taxon>
        <taxon>Erwiniaceae</taxon>
        <taxon>Erwinia</taxon>
    </lineage>
</organism>